<organism evidence="1 2">
    <name type="scientific">Pedobacter lusitanus</name>
    <dbReference type="NCBI Taxonomy" id="1503925"/>
    <lineage>
        <taxon>Bacteria</taxon>
        <taxon>Pseudomonadati</taxon>
        <taxon>Bacteroidota</taxon>
        <taxon>Sphingobacteriia</taxon>
        <taxon>Sphingobacteriales</taxon>
        <taxon>Sphingobacteriaceae</taxon>
        <taxon>Pedobacter</taxon>
    </lineage>
</organism>
<name>A0A0D0GF74_9SPHI</name>
<accession>A0A0D0GF74</accession>
<evidence type="ECO:0000313" key="1">
    <source>
        <dbReference type="EMBL" id="KIO75947.1"/>
    </source>
</evidence>
<dbReference type="STRING" id="1503925.TH53_17960"/>
<keyword evidence="2" id="KW-1185">Reference proteome</keyword>
<proteinExistence type="predicted"/>
<dbReference type="Proteomes" id="UP000032049">
    <property type="component" value="Unassembled WGS sequence"/>
</dbReference>
<dbReference type="OrthoDB" id="1151181at2"/>
<protein>
    <submittedName>
        <fullName evidence="1">Uncharacterized protein</fullName>
    </submittedName>
</protein>
<evidence type="ECO:0000313" key="2">
    <source>
        <dbReference type="Proteomes" id="UP000032049"/>
    </source>
</evidence>
<comment type="caution">
    <text evidence="1">The sequence shown here is derived from an EMBL/GenBank/DDBJ whole genome shotgun (WGS) entry which is preliminary data.</text>
</comment>
<dbReference type="RefSeq" id="WP_041883949.1">
    <property type="nucleotide sequence ID" value="NZ_CP157278.1"/>
</dbReference>
<gene>
    <name evidence="1" type="ORF">TH53_17960</name>
</gene>
<dbReference type="EMBL" id="JXRA01000078">
    <property type="protein sequence ID" value="KIO75947.1"/>
    <property type="molecule type" value="Genomic_DNA"/>
</dbReference>
<reference evidence="1 2" key="1">
    <citation type="submission" date="2015-01" db="EMBL/GenBank/DDBJ databases">
        <title>Draft genome sequence of Pedobacter sp. NL19 isolated from sludge of an effluent treatment pond in an abandoned uranium mine.</title>
        <authorList>
            <person name="Santos T."/>
            <person name="Caetano T."/>
            <person name="Covas C."/>
            <person name="Cruz A."/>
            <person name="Mendo S."/>
        </authorList>
    </citation>
    <scope>NUCLEOTIDE SEQUENCE [LARGE SCALE GENOMIC DNA]</scope>
    <source>
        <strain evidence="1 2">NL19</strain>
    </source>
</reference>
<sequence length="157" mass="17375">MKEIIQALARTGDEVYAKIGRVVTVDLDKMTCKVQPIDGSSEILGVHLQADSDHGGFLLVPKEKSLVSVVFVNKETAVLANSGELTSASFQIEKTKLEMTAEGFLLQKEQETLKKLMLDLLAAIKLMKFTTNMGPTIKLINEAQFTAIENRFKTFLK</sequence>
<dbReference type="AlphaFoldDB" id="A0A0D0GF74"/>